<feature type="domain" description="Tyr recombinase" evidence="6">
    <location>
        <begin position="280"/>
        <end position="486"/>
    </location>
</feature>
<accession>A0A1I6GA70</accession>
<name>A0A1I6GA70_9RHOB</name>
<evidence type="ECO:0000313" key="9">
    <source>
        <dbReference type="Proteomes" id="UP000199658"/>
    </source>
</evidence>
<keyword evidence="9" id="KW-1185">Reference proteome</keyword>
<dbReference type="GO" id="GO:0015074">
    <property type="term" value="P:DNA integration"/>
    <property type="evidence" value="ECO:0007669"/>
    <property type="project" value="UniProtKB-KW"/>
</dbReference>
<evidence type="ECO:0000256" key="4">
    <source>
        <dbReference type="ARBA" id="ARBA00023172"/>
    </source>
</evidence>
<evidence type="ECO:0000256" key="2">
    <source>
        <dbReference type="ARBA" id="ARBA00022908"/>
    </source>
</evidence>
<feature type="domain" description="Core-binding (CB)" evidence="7">
    <location>
        <begin position="168"/>
        <end position="251"/>
    </location>
</feature>
<evidence type="ECO:0000256" key="1">
    <source>
        <dbReference type="ARBA" id="ARBA00008857"/>
    </source>
</evidence>
<dbReference type="GO" id="GO:0003677">
    <property type="term" value="F:DNA binding"/>
    <property type="evidence" value="ECO:0007669"/>
    <property type="project" value="UniProtKB-UniRule"/>
</dbReference>
<protein>
    <submittedName>
        <fullName evidence="8">Site-specific recombinase XerD</fullName>
    </submittedName>
</protein>
<dbReference type="Gene3D" id="1.10.443.10">
    <property type="entry name" value="Intergrase catalytic core"/>
    <property type="match status" value="1"/>
</dbReference>
<evidence type="ECO:0000259" key="6">
    <source>
        <dbReference type="PROSITE" id="PS51898"/>
    </source>
</evidence>
<dbReference type="PANTHER" id="PTHR30349">
    <property type="entry name" value="PHAGE INTEGRASE-RELATED"/>
    <property type="match status" value="1"/>
</dbReference>
<comment type="similarity">
    <text evidence="1">Belongs to the 'phage' integrase family.</text>
</comment>
<dbReference type="InterPro" id="IPR044068">
    <property type="entry name" value="CB"/>
</dbReference>
<reference evidence="9" key="1">
    <citation type="submission" date="2016-10" db="EMBL/GenBank/DDBJ databases">
        <authorList>
            <person name="Varghese N."/>
            <person name="Submissions S."/>
        </authorList>
    </citation>
    <scope>NUCLEOTIDE SEQUENCE [LARGE SCALE GENOMIC DNA]</scope>
    <source>
        <strain evidence="9">DSM 26921</strain>
    </source>
</reference>
<dbReference type="EMBL" id="FOYO01000001">
    <property type="protein sequence ID" value="SFR38977.1"/>
    <property type="molecule type" value="Genomic_DNA"/>
</dbReference>
<dbReference type="STRING" id="670154.SAMN04488002_1121"/>
<dbReference type="Pfam" id="PF13495">
    <property type="entry name" value="Phage_int_SAM_4"/>
    <property type="match status" value="1"/>
</dbReference>
<dbReference type="OrthoDB" id="7354488at2"/>
<dbReference type="PROSITE" id="PS51900">
    <property type="entry name" value="CB"/>
    <property type="match status" value="1"/>
</dbReference>
<dbReference type="Proteomes" id="UP000199658">
    <property type="component" value="Unassembled WGS sequence"/>
</dbReference>
<evidence type="ECO:0000256" key="3">
    <source>
        <dbReference type="ARBA" id="ARBA00023125"/>
    </source>
</evidence>
<dbReference type="InterPro" id="IPR050090">
    <property type="entry name" value="Tyrosine_recombinase_XerCD"/>
</dbReference>
<evidence type="ECO:0000259" key="7">
    <source>
        <dbReference type="PROSITE" id="PS51900"/>
    </source>
</evidence>
<gene>
    <name evidence="8" type="ORF">SAMN04488002_1121</name>
</gene>
<keyword evidence="4" id="KW-0233">DNA recombination</keyword>
<organism evidence="8 9">
    <name type="scientific">Litoreibacter janthinus</name>
    <dbReference type="NCBI Taxonomy" id="670154"/>
    <lineage>
        <taxon>Bacteria</taxon>
        <taxon>Pseudomonadati</taxon>
        <taxon>Pseudomonadota</taxon>
        <taxon>Alphaproteobacteria</taxon>
        <taxon>Rhodobacterales</taxon>
        <taxon>Roseobacteraceae</taxon>
        <taxon>Litoreibacter</taxon>
    </lineage>
</organism>
<evidence type="ECO:0000256" key="5">
    <source>
        <dbReference type="PROSITE-ProRule" id="PRU01248"/>
    </source>
</evidence>
<keyword evidence="3 5" id="KW-0238">DNA-binding</keyword>
<evidence type="ECO:0000313" key="8">
    <source>
        <dbReference type="EMBL" id="SFR38977.1"/>
    </source>
</evidence>
<dbReference type="AlphaFoldDB" id="A0A1I6GA70"/>
<dbReference type="CDD" id="cd00397">
    <property type="entry name" value="DNA_BRE_C"/>
    <property type="match status" value="1"/>
</dbReference>
<dbReference type="InterPro" id="IPR002104">
    <property type="entry name" value="Integrase_catalytic"/>
</dbReference>
<dbReference type="InterPro" id="IPR004107">
    <property type="entry name" value="Integrase_SAM-like_N"/>
</dbReference>
<dbReference type="PROSITE" id="PS51898">
    <property type="entry name" value="TYR_RECOMBINASE"/>
    <property type="match status" value="1"/>
</dbReference>
<dbReference type="InterPro" id="IPR010998">
    <property type="entry name" value="Integrase_recombinase_N"/>
</dbReference>
<dbReference type="GO" id="GO:0006310">
    <property type="term" value="P:DNA recombination"/>
    <property type="evidence" value="ECO:0007669"/>
    <property type="project" value="UniProtKB-KW"/>
</dbReference>
<dbReference type="InterPro" id="IPR013762">
    <property type="entry name" value="Integrase-like_cat_sf"/>
</dbReference>
<dbReference type="PANTHER" id="PTHR30349:SF64">
    <property type="entry name" value="PROPHAGE INTEGRASE INTD-RELATED"/>
    <property type="match status" value="1"/>
</dbReference>
<sequence length="534" mass="60661">MSRSYKNVRPKKHFVYSVEELMDVFDVGRNTVSNWVKYGLRPSDETVPYVFSGVEVKRFHDARRMPGRAPLRIGEFKCFGCKSRAFPDANSVEKLALECGGFSLRARCSKCENTVTKRASATDCDKIIRCVDTNTSLESLDETNDQTPAGIVNEGDLTDEVCYFINDRILHDWLQYAGRWSSKTVSAKLAAIRRFEAFFDGKDFAKISKSDVARFRESLKSSAETFGEDRLSVSTVRHLVSHLKSFFDWLIEQPDFRTLDRTLPSYFALPKKFDATVLAEDAKPVPTEEEAIMMVERMPIETVKQRRDRAMVAIAFLAALRADTITSLQFRHFEGEARVVVQDARRSRTKNGKSLRIKFFPVPPLFAQVVVAWKEELLGLGFAADDALFPDERNLSSDIDRSQSRSVLAMSSTHAVARAFQAASSGIGKSFSPHSAKHFIGQLGWKVCKSPEESKAWSVNMGHENEDVTQRYYKNITGDRVAEIFEAFDGERNEPIEHMKLLLQYHEHKLDRGTPEFERAQKLAIERQSRGQTT</sequence>
<dbReference type="SUPFAM" id="SSF56349">
    <property type="entry name" value="DNA breaking-rejoining enzymes"/>
    <property type="match status" value="1"/>
</dbReference>
<dbReference type="InterPro" id="IPR011010">
    <property type="entry name" value="DNA_brk_join_enz"/>
</dbReference>
<dbReference type="Gene3D" id="1.10.150.130">
    <property type="match status" value="1"/>
</dbReference>
<proteinExistence type="inferred from homology"/>
<keyword evidence="2" id="KW-0229">DNA integration</keyword>